<dbReference type="PROSITE" id="PS51257">
    <property type="entry name" value="PROKAR_LIPOPROTEIN"/>
    <property type="match status" value="1"/>
</dbReference>
<evidence type="ECO:0000256" key="2">
    <source>
        <dbReference type="ARBA" id="ARBA00012895"/>
    </source>
</evidence>
<dbReference type="InterPro" id="IPR013506">
    <property type="entry name" value="Topo_IIA_bsu_dom2"/>
</dbReference>
<evidence type="ECO:0000259" key="6">
    <source>
        <dbReference type="Pfam" id="PF00204"/>
    </source>
</evidence>
<dbReference type="Proteomes" id="UP000631114">
    <property type="component" value="Unassembled WGS sequence"/>
</dbReference>
<accession>A0A835H622</accession>
<dbReference type="InterPro" id="IPR014721">
    <property type="entry name" value="Ribsml_uS5_D2-typ_fold_subgr"/>
</dbReference>
<dbReference type="EC" id="5.6.2.2" evidence="2"/>
<feature type="domain" description="DNA topoisomerase type IIA subunit B" evidence="6">
    <location>
        <begin position="298"/>
        <end position="337"/>
    </location>
</feature>
<comment type="caution">
    <text evidence="7">The sequence shown here is derived from an EMBL/GenBank/DDBJ whole genome shotgun (WGS) entry which is preliminary data.</text>
</comment>
<keyword evidence="8" id="KW-1185">Reference proteome</keyword>
<evidence type="ECO:0000256" key="1">
    <source>
        <dbReference type="ARBA" id="ARBA00000185"/>
    </source>
</evidence>
<dbReference type="NCBIfam" id="TIGR00756">
    <property type="entry name" value="PPR"/>
    <property type="match status" value="2"/>
</dbReference>
<dbReference type="Gene3D" id="3.30.230.10">
    <property type="match status" value="1"/>
</dbReference>
<dbReference type="InterPro" id="IPR002885">
    <property type="entry name" value="PPR_rpt"/>
</dbReference>
<dbReference type="GO" id="GO:0005524">
    <property type="term" value="F:ATP binding"/>
    <property type="evidence" value="ECO:0007669"/>
    <property type="project" value="InterPro"/>
</dbReference>
<dbReference type="GO" id="GO:0003918">
    <property type="term" value="F:DNA topoisomerase type II (double strand cut, ATP-hydrolyzing) activity"/>
    <property type="evidence" value="ECO:0007669"/>
    <property type="project" value="UniProtKB-EC"/>
</dbReference>
<gene>
    <name evidence="7" type="ORF">IFM89_021072</name>
</gene>
<dbReference type="AlphaFoldDB" id="A0A835H622"/>
<dbReference type="InterPro" id="IPR020568">
    <property type="entry name" value="Ribosomal_Su5_D2-typ_SF"/>
</dbReference>
<dbReference type="GO" id="GO:0003677">
    <property type="term" value="F:DNA binding"/>
    <property type="evidence" value="ECO:0007669"/>
    <property type="project" value="InterPro"/>
</dbReference>
<comment type="catalytic activity">
    <reaction evidence="1">
        <text>ATP-dependent breakage, passage and rejoining of double-stranded DNA.</text>
        <dbReference type="EC" id="5.6.2.2"/>
    </reaction>
</comment>
<dbReference type="SUPFAM" id="SSF54211">
    <property type="entry name" value="Ribosomal protein S5 domain 2-like"/>
    <property type="match status" value="1"/>
</dbReference>
<dbReference type="InterPro" id="IPR011990">
    <property type="entry name" value="TPR-like_helical_dom_sf"/>
</dbReference>
<proteinExistence type="predicted"/>
<evidence type="ECO:0000256" key="5">
    <source>
        <dbReference type="PROSITE-ProRule" id="PRU00708"/>
    </source>
</evidence>
<dbReference type="PROSITE" id="PS51375">
    <property type="entry name" value="PPR"/>
    <property type="match status" value="2"/>
</dbReference>
<dbReference type="OrthoDB" id="185373at2759"/>
<dbReference type="Gene3D" id="1.25.40.10">
    <property type="entry name" value="Tetratricopeptide repeat domain"/>
    <property type="match status" value="2"/>
</dbReference>
<feature type="repeat" description="PPR" evidence="5">
    <location>
        <begin position="74"/>
        <end position="108"/>
    </location>
</feature>
<organism evidence="7 8">
    <name type="scientific">Coptis chinensis</name>
    <dbReference type="NCBI Taxonomy" id="261450"/>
    <lineage>
        <taxon>Eukaryota</taxon>
        <taxon>Viridiplantae</taxon>
        <taxon>Streptophyta</taxon>
        <taxon>Embryophyta</taxon>
        <taxon>Tracheophyta</taxon>
        <taxon>Spermatophyta</taxon>
        <taxon>Magnoliopsida</taxon>
        <taxon>Ranunculales</taxon>
        <taxon>Ranunculaceae</taxon>
        <taxon>Coptidoideae</taxon>
        <taxon>Coptis</taxon>
    </lineage>
</organism>
<keyword evidence="4" id="KW-0413">Isomerase</keyword>
<sequence>MIMERVKPNSITIASAVSACTNLLLLQHGKEIHAYCIKTDELVSDLLVANSLKGCREETFELFNEMKSLGVEPDVIIWNGLITGYTQNEDGIMALEFFCRMCETNTNPNTITLYGALAACSLVKDLKLGKEIHGFVIRKQIELSTGVGSALMTMYSGCDHMEWADHRKQIELSTGVGSALMTMYSGCDHMEWACSVFNVLSDKDVVVWNSIISACAQHGQGVSALNFLRGMLVSNIEPNKVTIVSVLPACARLAALRQGKEIHQFNIRRGFDMHIAIWNFNKNEPLVKLKFLPVACDIVLGYANSIRTVDGGTHIDGVKASLTKTLNNLGKKSKLIKIWFMGEYSHISSEFDNVVLVVLDNYEDHKNKAENLDPETQGTQSRWVQEVLKVQGHVSPSPDVMTRVPSWRSIVNDKGEINVPMEDTKNPKFWSRVCLHNMAKLAKVATTIRRVLESLFRYFDNGDLWTQHGLALPVLLDMQLLIESSGQNMHLLLSILVKHLDHKNVIKQPDMQLNIVEVITALAQQSKVQASVAVVSAFTDLLRHLRKSIHCSLEDSSLGVDIIKWNRNFQVAVDECLVQILNKVGDAGPVLDVMTGMLENISTVTLIAGTTDSAVYRAAFG</sequence>
<dbReference type="GO" id="GO:0006265">
    <property type="term" value="P:DNA topological change"/>
    <property type="evidence" value="ECO:0007669"/>
    <property type="project" value="InterPro"/>
</dbReference>
<dbReference type="EMBL" id="JADFTS010000008">
    <property type="protein sequence ID" value="KAF9593316.1"/>
    <property type="molecule type" value="Genomic_DNA"/>
</dbReference>
<keyword evidence="3" id="KW-0677">Repeat</keyword>
<protein>
    <recommendedName>
        <fullName evidence="2">DNA topoisomerase (ATP-hydrolyzing)</fullName>
        <ecNumber evidence="2">5.6.2.2</ecNumber>
    </recommendedName>
</protein>
<dbReference type="Pfam" id="PF13041">
    <property type="entry name" value="PPR_2"/>
    <property type="match status" value="1"/>
</dbReference>
<dbReference type="PANTHER" id="PTHR46087:SF9">
    <property type="entry name" value="ARM REPEAT SUPERFAMILY PROTEIN"/>
    <property type="match status" value="1"/>
</dbReference>
<dbReference type="InterPro" id="IPR055296">
    <property type="entry name" value="SRL2-like"/>
</dbReference>
<name>A0A835H622_9MAGN</name>
<reference evidence="7 8" key="1">
    <citation type="submission" date="2020-10" db="EMBL/GenBank/DDBJ databases">
        <title>The Coptis chinensis genome and diversification of protoberbering-type alkaloids.</title>
        <authorList>
            <person name="Wang B."/>
            <person name="Shu S."/>
            <person name="Song C."/>
            <person name="Liu Y."/>
        </authorList>
    </citation>
    <scope>NUCLEOTIDE SEQUENCE [LARGE SCALE GENOMIC DNA]</scope>
    <source>
        <strain evidence="7">HL-2020</strain>
        <tissue evidence="7">Leaf</tissue>
    </source>
</reference>
<evidence type="ECO:0000256" key="4">
    <source>
        <dbReference type="ARBA" id="ARBA00023235"/>
    </source>
</evidence>
<dbReference type="Pfam" id="PF00204">
    <property type="entry name" value="DNA_gyraseB"/>
    <property type="match status" value="1"/>
</dbReference>
<dbReference type="PANTHER" id="PTHR46087">
    <property type="entry name" value="PUTATIVE, EXPRESSED-RELATED"/>
    <property type="match status" value="1"/>
</dbReference>
<evidence type="ECO:0000313" key="7">
    <source>
        <dbReference type="EMBL" id="KAF9593316.1"/>
    </source>
</evidence>
<evidence type="ECO:0000256" key="3">
    <source>
        <dbReference type="ARBA" id="ARBA00022737"/>
    </source>
</evidence>
<feature type="repeat" description="PPR" evidence="5">
    <location>
        <begin position="204"/>
        <end position="238"/>
    </location>
</feature>
<evidence type="ECO:0000313" key="8">
    <source>
        <dbReference type="Proteomes" id="UP000631114"/>
    </source>
</evidence>
<dbReference type="Pfam" id="PF13812">
    <property type="entry name" value="PPR_3"/>
    <property type="match status" value="1"/>
</dbReference>
<dbReference type="CDD" id="cd00329">
    <property type="entry name" value="TopoII_MutL_Trans"/>
    <property type="match status" value="1"/>
</dbReference>